<dbReference type="EMBL" id="JAAIKR010000004">
    <property type="protein sequence ID" value="MBR9727560.1"/>
    <property type="molecule type" value="Genomic_DNA"/>
</dbReference>
<organism evidence="2 3">
    <name type="scientific">Shewanella intestini</name>
    <dbReference type="NCBI Taxonomy" id="2017544"/>
    <lineage>
        <taxon>Bacteria</taxon>
        <taxon>Pseudomonadati</taxon>
        <taxon>Pseudomonadota</taxon>
        <taxon>Gammaproteobacteria</taxon>
        <taxon>Alteromonadales</taxon>
        <taxon>Shewanellaceae</taxon>
        <taxon>Shewanella</taxon>
    </lineage>
</organism>
<gene>
    <name evidence="2" type="ORF">G3R48_06115</name>
</gene>
<name>A0ABS5I0L3_9GAMM</name>
<evidence type="ECO:0000313" key="3">
    <source>
        <dbReference type="Proteomes" id="UP000811844"/>
    </source>
</evidence>
<comment type="caution">
    <text evidence="2">The sequence shown here is derived from an EMBL/GenBank/DDBJ whole genome shotgun (WGS) entry which is preliminary data.</text>
</comment>
<feature type="chain" id="PRO_5046778602" description="FAD/FMN-containing dehydrogenase" evidence="1">
    <location>
        <begin position="23"/>
        <end position="156"/>
    </location>
</feature>
<evidence type="ECO:0008006" key="4">
    <source>
        <dbReference type="Google" id="ProtNLM"/>
    </source>
</evidence>
<keyword evidence="3" id="KW-1185">Reference proteome</keyword>
<sequence>MIKRITQVLSSLLMLVCISAHAETIAVGQKIAPLQLNDQHDQVISIKPQTQYLLFSRDMKGGEVIQDVLATYPDNAAAKLVYLADISGMPSLIARFVAIPKMKDFTFAVGLDHEGNVTADLPSQEESATVVTLNNNLVTAIDFIGSSDALTALLAK</sequence>
<dbReference type="RefSeq" id="WP_153661890.1">
    <property type="nucleotide sequence ID" value="NZ_JAAIKR010000004.1"/>
</dbReference>
<evidence type="ECO:0000313" key="2">
    <source>
        <dbReference type="EMBL" id="MBR9727560.1"/>
    </source>
</evidence>
<protein>
    <recommendedName>
        <fullName evidence="4">FAD/FMN-containing dehydrogenase</fullName>
    </recommendedName>
</protein>
<evidence type="ECO:0000256" key="1">
    <source>
        <dbReference type="SAM" id="SignalP"/>
    </source>
</evidence>
<dbReference type="Proteomes" id="UP000811844">
    <property type="component" value="Unassembled WGS sequence"/>
</dbReference>
<accession>A0ABS5I0L3</accession>
<feature type="signal peptide" evidence="1">
    <location>
        <begin position="1"/>
        <end position="22"/>
    </location>
</feature>
<proteinExistence type="predicted"/>
<reference evidence="2 3" key="1">
    <citation type="submission" date="2020-02" db="EMBL/GenBank/DDBJ databases">
        <title>Shewanella WXL01 sp. nov., a marine bacterium isolated from green algae in Luhuitou Fringing Reef (Northern South China Sea).</title>
        <authorList>
            <person name="Wang X."/>
        </authorList>
    </citation>
    <scope>NUCLEOTIDE SEQUENCE [LARGE SCALE GENOMIC DNA]</scope>
    <source>
        <strain evidence="2 3">MCCC 1A01895</strain>
    </source>
</reference>
<keyword evidence="1" id="KW-0732">Signal</keyword>